<dbReference type="GO" id="GO:0046872">
    <property type="term" value="F:metal ion binding"/>
    <property type="evidence" value="ECO:0007669"/>
    <property type="project" value="UniProtKB-KW"/>
</dbReference>
<dbReference type="Proteomes" id="UP000433883">
    <property type="component" value="Unassembled WGS sequence"/>
</dbReference>
<dbReference type="EMBL" id="WNWQ01000736">
    <property type="protein sequence ID" value="KAE9964149.1"/>
    <property type="molecule type" value="Genomic_DNA"/>
</dbReference>
<comment type="subunit">
    <text evidence="5">Component of a multi-subunit COQ enzyme complex, composed of at least COQ3, COQ4, COQ5, COQ6, COQ7 and COQ9.</text>
</comment>
<sequence>MTANLARLPNFANPAKLDTLPREVQDVLCTLTPQQLRNVRELVCGHYHSHFLELPAEIRDMILKYVVAPETRRVRHAIDGEPRFAEGVLFASRFMNQEAKRVIFENTTYKVEIIERNTELLEYERYAFANFRNVTIEAEMRPWYLNQRRKKSNTISSYLFQVKSILCKRRDRSSMKLRIKFKPSHQRRRRLKHTQDNGAYDPFDPSYQFQERLHMFPFAFADEYEVAWQRAHALRLIQRIRASIGRRAPYVTLESNVEQAGHNISVFRKSPLEAERKAGPLVMDKKCPSFQFSNSSSSSSTINPNRPIHLAMASPRALIPRQCLRTLKPRIPRPYRADITLYPSAPSPRYLSTTSPLVNTIDKTEVSHFSALASSWWDPHGPSRLLHLMNPLRHTFINSCLRATNTPPPTNLQILDIGSGGGIFAESAARLPNVKSVTGIDPTPEVFKVAELHKRRDPKLLEEGRLRYLNIGIEDLENSPEVPAEGYDIVTIFEVLEHVSSPSEFLTRAAKHLKPGGWLIMSTISRTWTSWMVTKVMAEDVLGIVPRGTHDWDKYGNEDELREWFAKRKGWESPRSMGVMYVPGIGWREITGGENLGNYFFGVRKSC</sequence>
<comment type="subcellular location">
    <subcellularLocation>
        <location evidence="5">Mitochondrion inner membrane</location>
        <topology evidence="5">Peripheral membrane protein</topology>
        <orientation evidence="5">Matrix side</orientation>
    </subcellularLocation>
</comment>
<keyword evidence="5" id="KW-0999">Mitochondrion inner membrane</keyword>
<keyword evidence="5" id="KW-0496">Mitochondrion</keyword>
<feature type="binding site" evidence="5">
    <location>
        <position position="418"/>
    </location>
    <ligand>
        <name>S-adenosyl-L-methionine</name>
        <dbReference type="ChEBI" id="CHEBI:59789"/>
    </ligand>
</feature>
<keyword evidence="2 5" id="KW-0808">Transferase</keyword>
<dbReference type="NCBIfam" id="TIGR01983">
    <property type="entry name" value="UbiG"/>
    <property type="match status" value="1"/>
</dbReference>
<dbReference type="PANTHER" id="PTHR43464:SF19">
    <property type="entry name" value="UBIQUINONE BIOSYNTHESIS O-METHYLTRANSFERASE, MITOCHONDRIAL"/>
    <property type="match status" value="1"/>
</dbReference>
<dbReference type="GO" id="GO:0061542">
    <property type="term" value="F:3-demethylubiquinol 3-O-methyltransferase activity"/>
    <property type="evidence" value="ECO:0007669"/>
    <property type="project" value="UniProtKB-UniRule"/>
</dbReference>
<comment type="catalytic activity">
    <reaction evidence="5">
        <text>a 3-demethylubiquinone + S-adenosyl-L-methionine = a ubiquinone + S-adenosyl-L-homocysteine</text>
        <dbReference type="Rhea" id="RHEA:81215"/>
        <dbReference type="Rhea" id="RHEA-COMP:9565"/>
        <dbReference type="Rhea" id="RHEA-COMP:19654"/>
        <dbReference type="ChEBI" id="CHEBI:16389"/>
        <dbReference type="ChEBI" id="CHEBI:57856"/>
        <dbReference type="ChEBI" id="CHEBI:59789"/>
        <dbReference type="ChEBI" id="CHEBI:231825"/>
    </reaction>
</comment>
<evidence type="ECO:0000313" key="7">
    <source>
        <dbReference type="Proteomes" id="UP000433883"/>
    </source>
</evidence>
<keyword evidence="5" id="KW-0479">Metal-binding</keyword>
<accession>A0A8H3YKS9</accession>
<feature type="binding site" evidence="5">
    <location>
        <position position="393"/>
    </location>
    <ligand>
        <name>S-adenosyl-L-methionine</name>
        <dbReference type="ChEBI" id="CHEBI:59789"/>
    </ligand>
</feature>
<reference evidence="6 7" key="1">
    <citation type="submission" date="2019-11" db="EMBL/GenBank/DDBJ databases">
        <title>Venturia inaequalis Genome Resource.</title>
        <authorList>
            <person name="Lichtner F.J."/>
        </authorList>
    </citation>
    <scope>NUCLEOTIDE SEQUENCE [LARGE SCALE GENOMIC DNA]</scope>
    <source>
        <strain evidence="6">Bline_iso_100314</strain>
    </source>
</reference>
<name>A0A8H3YKS9_VENIN</name>
<comment type="similarity">
    <text evidence="5">Belongs to the class I-like SAM-binding methyltransferase superfamily. UbiG/COQ3 family.</text>
</comment>
<keyword evidence="4 5" id="KW-0949">S-adenosyl-L-methionine</keyword>
<comment type="cofactor">
    <cofactor evidence="5">
        <name>Mg(2+)</name>
        <dbReference type="ChEBI" id="CHEBI:18420"/>
    </cofactor>
</comment>
<comment type="catalytic activity">
    <reaction evidence="5">
        <text>a 3-demethylubiquinol + S-adenosyl-L-methionine = a ubiquinol + S-adenosyl-L-homocysteine + H(+)</text>
        <dbReference type="Rhea" id="RHEA:44380"/>
        <dbReference type="Rhea" id="RHEA-COMP:9566"/>
        <dbReference type="Rhea" id="RHEA-COMP:10914"/>
        <dbReference type="ChEBI" id="CHEBI:15378"/>
        <dbReference type="ChEBI" id="CHEBI:17976"/>
        <dbReference type="ChEBI" id="CHEBI:57856"/>
        <dbReference type="ChEBI" id="CHEBI:59789"/>
        <dbReference type="ChEBI" id="CHEBI:84422"/>
        <dbReference type="EC" id="2.1.1.64"/>
    </reaction>
</comment>
<proteinExistence type="inferred from homology"/>
<organism evidence="6 7">
    <name type="scientific">Venturia inaequalis</name>
    <name type="common">Apple scab fungus</name>
    <dbReference type="NCBI Taxonomy" id="5025"/>
    <lineage>
        <taxon>Eukaryota</taxon>
        <taxon>Fungi</taxon>
        <taxon>Dikarya</taxon>
        <taxon>Ascomycota</taxon>
        <taxon>Pezizomycotina</taxon>
        <taxon>Dothideomycetes</taxon>
        <taxon>Pleosporomycetidae</taxon>
        <taxon>Venturiales</taxon>
        <taxon>Venturiaceae</taxon>
        <taxon>Venturia</taxon>
    </lineage>
</organism>
<evidence type="ECO:0000256" key="3">
    <source>
        <dbReference type="ARBA" id="ARBA00022688"/>
    </source>
</evidence>
<dbReference type="EC" id="2.1.1.114" evidence="5"/>
<gene>
    <name evidence="5" type="primary">COQ3</name>
    <name evidence="6" type="ORF">BLS_008589</name>
</gene>
<comment type="function">
    <text evidence="5">O-methyltransferase required for two non-consecutive steps during ubiquinone biosynthesis. Catalyzes the 2 O-methylation of 3,4-dihydroxy-5-(all-trans-polyprenyl)benzoic acid into 4-hydroxy-3-methoxy-5-(all-trans-polyprenyl)benzoic acid. Also catalyzes the last step of ubiquinone biosynthesis by mediating methylation of 3-demethylubiquinone into ubiquinone. Also able to mediate the methylation of 3-demethylubiquinol into ubiquinol.</text>
</comment>
<dbReference type="GO" id="GO:0010420">
    <property type="term" value="F:polyprenyldihydroxybenzoate methyltransferase activity"/>
    <property type="evidence" value="ECO:0007669"/>
    <property type="project" value="UniProtKB-UniRule"/>
</dbReference>
<dbReference type="Gene3D" id="3.40.50.150">
    <property type="entry name" value="Vaccinia Virus protein VP39"/>
    <property type="match status" value="1"/>
</dbReference>
<dbReference type="UniPathway" id="UPA00232"/>
<feature type="binding site" evidence="5">
    <location>
        <position position="494"/>
    </location>
    <ligand>
        <name>Mg(2+)</name>
        <dbReference type="ChEBI" id="CHEBI:18420"/>
    </ligand>
</feature>
<dbReference type="PANTHER" id="PTHR43464">
    <property type="entry name" value="METHYLTRANSFERASE"/>
    <property type="match status" value="1"/>
</dbReference>
<dbReference type="AlphaFoldDB" id="A0A8H3YKS9"/>
<keyword evidence="3 5" id="KW-0831">Ubiquinone biosynthesis</keyword>
<feature type="binding site" evidence="5">
    <location>
        <position position="441"/>
    </location>
    <ligand>
        <name>S-adenosyl-L-methionine</name>
        <dbReference type="ChEBI" id="CHEBI:59789"/>
    </ligand>
</feature>
<keyword evidence="5" id="KW-0460">Magnesium</keyword>
<dbReference type="Pfam" id="PF13489">
    <property type="entry name" value="Methyltransf_23"/>
    <property type="match status" value="1"/>
</dbReference>
<evidence type="ECO:0000256" key="1">
    <source>
        <dbReference type="ARBA" id="ARBA00022603"/>
    </source>
</evidence>
<comment type="pathway">
    <text evidence="5">Cofactor biosynthesis; ubiquinone biosynthesis.</text>
</comment>
<dbReference type="SUPFAM" id="SSF53335">
    <property type="entry name" value="S-adenosyl-L-methionine-dependent methyltransferases"/>
    <property type="match status" value="1"/>
</dbReference>
<keyword evidence="5" id="KW-0472">Membrane</keyword>
<evidence type="ECO:0000256" key="5">
    <source>
        <dbReference type="HAMAP-Rule" id="MF_03190"/>
    </source>
</evidence>
<evidence type="ECO:0000256" key="2">
    <source>
        <dbReference type="ARBA" id="ARBA00022679"/>
    </source>
</evidence>
<dbReference type="HAMAP" id="MF_00472">
    <property type="entry name" value="UbiG"/>
    <property type="match status" value="1"/>
</dbReference>
<feature type="binding site" evidence="5">
    <location>
        <position position="493"/>
    </location>
    <ligand>
        <name>S-adenosyl-L-methionine</name>
        <dbReference type="ChEBI" id="CHEBI:59789"/>
    </ligand>
</feature>
<keyword evidence="1 5" id="KW-0489">Methyltransferase</keyword>
<protein>
    <recommendedName>
        <fullName evidence="5">Ubiquinone biosynthesis O-methyltransferase, mitochondrial</fullName>
    </recommendedName>
    <alternativeName>
        <fullName evidence="5">3-demethylubiquinol 3-O-methyltransferase</fullName>
        <ecNumber evidence="5">2.1.1.64</ecNumber>
    </alternativeName>
    <alternativeName>
        <fullName evidence="5">3-demethylubiquinone 3-O-methyltransferase</fullName>
        <ecNumber evidence="5">2.1.1.-</ecNumber>
    </alternativeName>
    <alternativeName>
        <fullName evidence="5">Polyprenyldihydroxybenzoate methyltransferase</fullName>
        <ecNumber evidence="5">2.1.1.114</ecNumber>
    </alternativeName>
</protein>
<dbReference type="GO" id="GO:0031314">
    <property type="term" value="C:extrinsic component of mitochondrial inner membrane"/>
    <property type="evidence" value="ECO:0007669"/>
    <property type="project" value="UniProtKB-UniRule"/>
</dbReference>
<feature type="binding site" evidence="5">
    <location>
        <position position="498"/>
    </location>
    <ligand>
        <name>Mg(2+)</name>
        <dbReference type="ChEBI" id="CHEBI:18420"/>
    </ligand>
</feature>
<dbReference type="InterPro" id="IPR029063">
    <property type="entry name" value="SAM-dependent_MTases_sf"/>
</dbReference>
<comment type="caution">
    <text evidence="6">The sequence shown here is derived from an EMBL/GenBank/DDBJ whole genome shotgun (WGS) entry which is preliminary data.</text>
</comment>
<dbReference type="EC" id="2.1.1.-" evidence="5"/>
<evidence type="ECO:0000256" key="4">
    <source>
        <dbReference type="ARBA" id="ARBA00022691"/>
    </source>
</evidence>
<dbReference type="CDD" id="cd02440">
    <property type="entry name" value="AdoMet_MTases"/>
    <property type="match status" value="1"/>
</dbReference>
<dbReference type="EC" id="2.1.1.64" evidence="5"/>
<dbReference type="GO" id="GO:0032259">
    <property type="term" value="P:methylation"/>
    <property type="evidence" value="ECO:0007669"/>
    <property type="project" value="UniProtKB-KW"/>
</dbReference>
<evidence type="ECO:0000313" key="6">
    <source>
        <dbReference type="EMBL" id="KAE9964149.1"/>
    </source>
</evidence>
<dbReference type="InterPro" id="IPR010233">
    <property type="entry name" value="UbiG_MeTrfase"/>
</dbReference>
<comment type="catalytic activity">
    <reaction evidence="5">
        <text>a 3,4-dihydroxy-5-(all-trans-polyprenyl)benzoate + S-adenosyl-L-methionine = a 4-hydroxy-3-methoxy-5-(all-trans-polyprenyl)benzoate + S-adenosyl-L-homocysteine + H(+)</text>
        <dbReference type="Rhea" id="RHEA:44452"/>
        <dbReference type="Rhea" id="RHEA-COMP:10930"/>
        <dbReference type="Rhea" id="RHEA-COMP:10931"/>
        <dbReference type="ChEBI" id="CHEBI:15378"/>
        <dbReference type="ChEBI" id="CHEBI:57856"/>
        <dbReference type="ChEBI" id="CHEBI:59789"/>
        <dbReference type="ChEBI" id="CHEBI:64694"/>
        <dbReference type="ChEBI" id="CHEBI:84443"/>
        <dbReference type="EC" id="2.1.1.114"/>
    </reaction>
</comment>
<feature type="binding site" evidence="5">
    <location>
        <position position="497"/>
    </location>
    <ligand>
        <name>Mg(2+)</name>
        <dbReference type="ChEBI" id="CHEBI:18420"/>
    </ligand>
</feature>